<dbReference type="GO" id="GO:0005634">
    <property type="term" value="C:nucleus"/>
    <property type="evidence" value="ECO:0007669"/>
    <property type="project" value="UniProtKB-SubCell"/>
</dbReference>
<comment type="subcellular location">
    <subcellularLocation>
        <location evidence="1">Nucleus</location>
    </subcellularLocation>
</comment>
<feature type="region of interest" description="Disordered" evidence="3">
    <location>
        <begin position="78"/>
        <end position="150"/>
    </location>
</feature>
<accession>A0ABD1ELB6</accession>
<dbReference type="Gene3D" id="2.30.29.30">
    <property type="entry name" value="Pleckstrin-homology domain (PH domain)/Phosphotyrosine-binding domain (PTB)"/>
    <property type="match status" value="1"/>
</dbReference>
<feature type="region of interest" description="Disordered" evidence="3">
    <location>
        <begin position="165"/>
        <end position="188"/>
    </location>
</feature>
<evidence type="ECO:0000259" key="4">
    <source>
        <dbReference type="PROSITE" id="PS50196"/>
    </source>
</evidence>
<dbReference type="EMBL" id="JBDJPC010000006">
    <property type="protein sequence ID" value="KAL1497268.1"/>
    <property type="molecule type" value="Genomic_DNA"/>
</dbReference>
<dbReference type="PANTHER" id="PTHR23138:SF142">
    <property type="entry name" value="RAN-BINDING PROTEIN 3B-RELATED"/>
    <property type="match status" value="1"/>
</dbReference>
<name>A0ABD1ELB6_HYPHA</name>
<dbReference type="Pfam" id="PF00638">
    <property type="entry name" value="Ran_BP1"/>
    <property type="match status" value="1"/>
</dbReference>
<proteinExistence type="predicted"/>
<gene>
    <name evidence="5" type="ORF">ABEB36_008261</name>
</gene>
<dbReference type="AlphaFoldDB" id="A0ABD1ELB6"/>
<sequence length="370" mass="41141">MADTKSSDPASTDINIKMKVDGPEEESATKQDNPLNNVSKNEELKICSPSNSIKTSSTNPFLSDHNRIGKSILKPSLLSVNSSTPTNSPILRRSSFNPFSNATNDSKKDNNEQTKQTNGEVKFVPLLKNDSKPSAETTSTSNNGSKNSSTTFVFGQNLQERVVGDAKTPEALPSTSSISNGSSNSSSDMLFSSAIKTETKLDTVKEKETKSLTDYAREYEESRAVKRKYDEVEIKTGEEEETNVLTLTCKLFTFDKISSNWQERGRGNLRLNDFKTDDHQFGSRLVVRASGSFRVILNTKIWAEMTIDKASEKSIRLTAQDSNGDIKVFLIMSSIEDSKQLYSHLQTRLEREVAAQKRKKLMTEENSGEQ</sequence>
<feature type="region of interest" description="Disordered" evidence="3">
    <location>
        <begin position="1"/>
        <end position="64"/>
    </location>
</feature>
<feature type="compositionally biased region" description="Polar residues" evidence="3">
    <location>
        <begin position="78"/>
        <end position="104"/>
    </location>
</feature>
<dbReference type="Proteomes" id="UP001566132">
    <property type="component" value="Unassembled WGS sequence"/>
</dbReference>
<dbReference type="PROSITE" id="PS50196">
    <property type="entry name" value="RANBD1"/>
    <property type="match status" value="1"/>
</dbReference>
<keyword evidence="6" id="KW-1185">Reference proteome</keyword>
<dbReference type="SUPFAM" id="SSF50729">
    <property type="entry name" value="PH domain-like"/>
    <property type="match status" value="1"/>
</dbReference>
<evidence type="ECO:0000256" key="2">
    <source>
        <dbReference type="ARBA" id="ARBA00023242"/>
    </source>
</evidence>
<feature type="compositionally biased region" description="Low complexity" evidence="3">
    <location>
        <begin position="174"/>
        <end position="188"/>
    </location>
</feature>
<feature type="compositionally biased region" description="Low complexity" evidence="3">
    <location>
        <begin position="137"/>
        <end position="150"/>
    </location>
</feature>
<dbReference type="InterPro" id="IPR045255">
    <property type="entry name" value="RanBP1-like"/>
</dbReference>
<evidence type="ECO:0000256" key="3">
    <source>
        <dbReference type="SAM" id="MobiDB-lite"/>
    </source>
</evidence>
<organism evidence="5 6">
    <name type="scientific">Hypothenemus hampei</name>
    <name type="common">Coffee berry borer</name>
    <dbReference type="NCBI Taxonomy" id="57062"/>
    <lineage>
        <taxon>Eukaryota</taxon>
        <taxon>Metazoa</taxon>
        <taxon>Ecdysozoa</taxon>
        <taxon>Arthropoda</taxon>
        <taxon>Hexapoda</taxon>
        <taxon>Insecta</taxon>
        <taxon>Pterygota</taxon>
        <taxon>Neoptera</taxon>
        <taxon>Endopterygota</taxon>
        <taxon>Coleoptera</taxon>
        <taxon>Polyphaga</taxon>
        <taxon>Cucujiformia</taxon>
        <taxon>Curculionidae</taxon>
        <taxon>Scolytinae</taxon>
        <taxon>Hypothenemus</taxon>
    </lineage>
</organism>
<feature type="compositionally biased region" description="Polar residues" evidence="3">
    <location>
        <begin position="30"/>
        <end position="39"/>
    </location>
</feature>
<dbReference type="PANTHER" id="PTHR23138">
    <property type="entry name" value="RAN BINDING PROTEIN"/>
    <property type="match status" value="1"/>
</dbReference>
<dbReference type="InterPro" id="IPR000156">
    <property type="entry name" value="Ran_bind_dom"/>
</dbReference>
<dbReference type="CDD" id="cd13180">
    <property type="entry name" value="RanBD_RanBP3"/>
    <property type="match status" value="1"/>
</dbReference>
<comment type="caution">
    <text evidence="5">The sequence shown here is derived from an EMBL/GenBank/DDBJ whole genome shotgun (WGS) entry which is preliminary data.</text>
</comment>
<dbReference type="InterPro" id="IPR011993">
    <property type="entry name" value="PH-like_dom_sf"/>
</dbReference>
<reference evidence="5 6" key="1">
    <citation type="submission" date="2024-05" db="EMBL/GenBank/DDBJ databases">
        <title>Genetic variation in Jamaican populations of the coffee berry borer (Hypothenemus hampei).</title>
        <authorList>
            <person name="Errbii M."/>
            <person name="Myrie A."/>
        </authorList>
    </citation>
    <scope>NUCLEOTIDE SEQUENCE [LARGE SCALE GENOMIC DNA]</scope>
    <source>
        <strain evidence="5">JA-Hopewell-2020-01-JO</strain>
        <tissue evidence="5">Whole body</tissue>
    </source>
</reference>
<dbReference type="SMART" id="SM00160">
    <property type="entry name" value="RanBD"/>
    <property type="match status" value="1"/>
</dbReference>
<evidence type="ECO:0000313" key="5">
    <source>
        <dbReference type="EMBL" id="KAL1497268.1"/>
    </source>
</evidence>
<feature type="domain" description="RanBD1" evidence="4">
    <location>
        <begin position="218"/>
        <end position="364"/>
    </location>
</feature>
<feature type="compositionally biased region" description="Polar residues" evidence="3">
    <location>
        <begin position="48"/>
        <end position="61"/>
    </location>
</feature>
<evidence type="ECO:0000256" key="1">
    <source>
        <dbReference type="ARBA" id="ARBA00004123"/>
    </source>
</evidence>
<keyword evidence="2" id="KW-0539">Nucleus</keyword>
<protein>
    <recommendedName>
        <fullName evidence="4">RanBD1 domain-containing protein</fullName>
    </recommendedName>
</protein>
<evidence type="ECO:0000313" key="6">
    <source>
        <dbReference type="Proteomes" id="UP001566132"/>
    </source>
</evidence>